<evidence type="ECO:0000313" key="2">
    <source>
        <dbReference type="Proteomes" id="UP000030041"/>
    </source>
</evidence>
<reference evidence="2" key="1">
    <citation type="submission" date="2012-12" db="EMBL/GenBank/DDBJ databases">
        <title>Genomics of marine cyanopodoviruses.</title>
        <authorList>
            <person name="Huang S."/>
            <person name="Chen F."/>
        </authorList>
    </citation>
    <scope>NUCLEOTIDE SEQUENCE [LARGE SCALE GENOMIC DNA]</scope>
</reference>
<dbReference type="EMBL" id="KC310806">
    <property type="protein sequence ID" value="AGK86714.1"/>
    <property type="molecule type" value="Genomic_DNA"/>
</dbReference>
<name>A0A096VKX3_9CAUD</name>
<evidence type="ECO:0000313" key="1">
    <source>
        <dbReference type="EMBL" id="AGK86714.1"/>
    </source>
</evidence>
<organism evidence="1 2">
    <name type="scientific">Synechococcus phage S-CBP2</name>
    <dbReference type="NCBI Taxonomy" id="756277"/>
    <lineage>
        <taxon>Viruses</taxon>
        <taxon>Duplodnaviria</taxon>
        <taxon>Heunggongvirae</taxon>
        <taxon>Uroviricota</taxon>
        <taxon>Caudoviricetes</taxon>
        <taxon>Autographivirales</taxon>
        <taxon>Kembevirus</taxon>
        <taxon>Kembevirus SCBP2</taxon>
    </lineage>
</organism>
<protein>
    <submittedName>
        <fullName evidence="1">Uncharacterized protein</fullName>
    </submittedName>
</protein>
<accession>A0A096VKX3</accession>
<gene>
    <name evidence="1" type="ORF">S-CBP2_0008</name>
</gene>
<reference evidence="1 2" key="2">
    <citation type="journal article" date="2015" name="PLoS ONE">
        <title>Comparative Genomic and Phylogenomic Analyses Reveal a Conserved Core Genome Shared by Estuarine and Oceanic Cyanopodoviruses.</title>
        <authorList>
            <person name="Huang S."/>
            <person name="Zhang S."/>
            <person name="Jiao N."/>
            <person name="Chen F."/>
        </authorList>
    </citation>
    <scope>NUCLEOTIDE SEQUENCE [LARGE SCALE GENOMIC DNA]</scope>
</reference>
<dbReference type="Proteomes" id="UP000030041">
    <property type="component" value="Segment"/>
</dbReference>
<proteinExistence type="predicted"/>
<dbReference type="KEGG" id="vg:22112034"/>
<dbReference type="RefSeq" id="YP_009103116.1">
    <property type="nucleotide sequence ID" value="NC_025455.1"/>
</dbReference>
<sequence length="59" mass="6696">MFCEKNGDCCMYRVTYATCGDLLAYWDLMAKSTSHALQSASELLPLGSKVMFAHLKEEW</sequence>
<keyword evidence="2" id="KW-1185">Reference proteome</keyword>
<dbReference type="GeneID" id="22112034"/>